<dbReference type="RefSeq" id="WP_023842579.1">
    <property type="nucleotide sequence ID" value="NC_022995.1"/>
</dbReference>
<geneLocation type="plasmid" evidence="3">
    <name>pM7012</name>
</geneLocation>
<sequence>MILHVNRRRDPYPEGVPTEIDERNKLAIEQSAFLTPDGRNDLLYNSTPEQRAAHMSHRKLAKVAAAMVCSIVLAIIISAACRAPFSNDSHTPTSTGQAAAALPATPPAPAVQATDDPLGRIDSIEIHTTMNDITSTIRTDEGDVFQVEGAVSASMNDKITIRRTTGAIVSTSVCVESKIKSACYRVL</sequence>
<feature type="transmembrane region" description="Helical" evidence="2">
    <location>
        <begin position="60"/>
        <end position="80"/>
    </location>
</feature>
<keyword evidence="3" id="KW-0614">Plasmid</keyword>
<evidence type="ECO:0000256" key="1">
    <source>
        <dbReference type="SAM" id="MobiDB-lite"/>
    </source>
</evidence>
<keyword evidence="2" id="KW-0472">Membrane</keyword>
<reference evidence="3" key="2">
    <citation type="submission" date="2024-06" db="EMBL/GenBank/DDBJ databases">
        <authorList>
            <person name="Sakai Y."/>
            <person name="Fujii T."/>
        </authorList>
    </citation>
    <scope>NUCLEOTIDE SEQUENCE</scope>
    <source>
        <strain evidence="3">M701</strain>
        <plasmid evidence="3">pM7012</plasmid>
    </source>
</reference>
<dbReference type="AlphaFoldDB" id="V5YQ37"/>
<feature type="compositionally biased region" description="Polar residues" evidence="1">
    <location>
        <begin position="87"/>
        <end position="96"/>
    </location>
</feature>
<evidence type="ECO:0000256" key="2">
    <source>
        <dbReference type="SAM" id="Phobius"/>
    </source>
</evidence>
<reference evidence="3" key="1">
    <citation type="journal article" date="2014" name="Microbiology">
        <title>A 2,4-dichlorophenoxyacetic acid degradation plasmid pM7012 discloses distribution of an unclassified megaplasmid group across bacterial species.</title>
        <authorList>
            <person name="Sakai Y."/>
            <person name="Ogawa N."/>
            <person name="Shimomura Y."/>
            <person name="Fujii T."/>
        </authorList>
    </citation>
    <scope>NUCLEOTIDE SEQUENCE</scope>
    <source>
        <strain evidence="3">M701</strain>
    </source>
</reference>
<protein>
    <submittedName>
        <fullName evidence="3">Uncharacterized protein</fullName>
    </submittedName>
</protein>
<dbReference type="EMBL" id="AB853026">
    <property type="protein sequence ID" value="BAO19036.1"/>
    <property type="molecule type" value="Genomic_DNA"/>
</dbReference>
<feature type="region of interest" description="Disordered" evidence="1">
    <location>
        <begin position="87"/>
        <end position="115"/>
    </location>
</feature>
<name>V5YQ37_9BURK</name>
<accession>V5YQ37</accession>
<proteinExistence type="predicted"/>
<evidence type="ECO:0000313" key="3">
    <source>
        <dbReference type="EMBL" id="BAO19036.1"/>
    </source>
</evidence>
<keyword evidence="2" id="KW-0812">Transmembrane</keyword>
<keyword evidence="2" id="KW-1133">Transmembrane helix</keyword>
<organism evidence="3">
    <name type="scientific">Burkholderia sp. M701</name>
    <dbReference type="NCBI Taxonomy" id="326454"/>
    <lineage>
        <taxon>Bacteria</taxon>
        <taxon>Pseudomonadati</taxon>
        <taxon>Pseudomonadota</taxon>
        <taxon>Betaproteobacteria</taxon>
        <taxon>Burkholderiales</taxon>
        <taxon>Burkholderiaceae</taxon>
        <taxon>Burkholderia</taxon>
    </lineage>
</organism>